<evidence type="ECO:0000313" key="3">
    <source>
        <dbReference type="Proteomes" id="UP001305779"/>
    </source>
</evidence>
<evidence type="ECO:0000259" key="1">
    <source>
        <dbReference type="Pfam" id="PF20150"/>
    </source>
</evidence>
<dbReference type="PANTHER" id="PTHR42085:SF1">
    <property type="entry name" value="F-BOX DOMAIN-CONTAINING PROTEIN"/>
    <property type="match status" value="1"/>
</dbReference>
<dbReference type="Proteomes" id="UP001305779">
    <property type="component" value="Unassembled WGS sequence"/>
</dbReference>
<feature type="domain" description="2EXR" evidence="1">
    <location>
        <begin position="12"/>
        <end position="77"/>
    </location>
</feature>
<comment type="caution">
    <text evidence="2">The sequence shown here is derived from an EMBL/GenBank/DDBJ whole genome shotgun (WGS) entry which is preliminary data.</text>
</comment>
<keyword evidence="3" id="KW-1185">Reference proteome</keyword>
<name>A0ABR0E2V0_ZASCE</name>
<reference evidence="2 3" key="1">
    <citation type="journal article" date="2023" name="G3 (Bethesda)">
        <title>A chromosome-level genome assembly of Zasmidium syzygii isolated from banana leaves.</title>
        <authorList>
            <person name="van Westerhoven A.C."/>
            <person name="Mehrabi R."/>
            <person name="Talebi R."/>
            <person name="Steentjes M.B.F."/>
            <person name="Corcolon B."/>
            <person name="Chong P.A."/>
            <person name="Kema G.H.J."/>
            <person name="Seidl M.F."/>
        </authorList>
    </citation>
    <scope>NUCLEOTIDE SEQUENCE [LARGE SCALE GENOMIC DNA]</scope>
    <source>
        <strain evidence="2 3">P124</strain>
    </source>
</reference>
<accession>A0ABR0E2V0</accession>
<organism evidence="2 3">
    <name type="scientific">Zasmidium cellare</name>
    <name type="common">Wine cellar mold</name>
    <name type="synonym">Racodium cellare</name>
    <dbReference type="NCBI Taxonomy" id="395010"/>
    <lineage>
        <taxon>Eukaryota</taxon>
        <taxon>Fungi</taxon>
        <taxon>Dikarya</taxon>
        <taxon>Ascomycota</taxon>
        <taxon>Pezizomycotina</taxon>
        <taxon>Dothideomycetes</taxon>
        <taxon>Dothideomycetidae</taxon>
        <taxon>Mycosphaerellales</taxon>
        <taxon>Mycosphaerellaceae</taxon>
        <taxon>Zasmidium</taxon>
    </lineage>
</organism>
<dbReference type="InterPro" id="IPR045518">
    <property type="entry name" value="2EXR"/>
</dbReference>
<protein>
    <recommendedName>
        <fullName evidence="1">2EXR domain-containing protein</fullName>
    </recommendedName>
</protein>
<dbReference type="PANTHER" id="PTHR42085">
    <property type="entry name" value="F-BOX DOMAIN-CONTAINING PROTEIN"/>
    <property type="match status" value="1"/>
</dbReference>
<proteinExistence type="predicted"/>
<dbReference type="Pfam" id="PF20150">
    <property type="entry name" value="2EXR"/>
    <property type="match status" value="1"/>
</dbReference>
<sequence length="207" mass="23434">MADAFETNARSPLFVKLSGELRNHIYRFCLVQEHMVSLSINDGMHRVVQEPSILKACRQVRLEALSIYYSENIFSCTIHWNLGRTRLEDWFQAIGPSRASLIKSFIQIKRVSDECSPPSIRLRNLKRRVEQISVEKACRLELVPHLHRLAASGLDLDVLETLSPSSVATTSDLEQVFHGHLIKQAISVMRGEPLADTVAFLGEINVQ</sequence>
<gene>
    <name evidence="2" type="ORF">PRZ48_013868</name>
</gene>
<dbReference type="InterPro" id="IPR038883">
    <property type="entry name" value="AN11006-like"/>
</dbReference>
<evidence type="ECO:0000313" key="2">
    <source>
        <dbReference type="EMBL" id="KAK4495536.1"/>
    </source>
</evidence>
<dbReference type="EMBL" id="JAXOVC010000012">
    <property type="protein sequence ID" value="KAK4495536.1"/>
    <property type="molecule type" value="Genomic_DNA"/>
</dbReference>